<reference evidence="6 7" key="1">
    <citation type="submission" date="2020-05" db="EMBL/GenBank/DDBJ databases">
        <title>Azospirillum oleiclasticum sp. nov, a nitrogen-fixing and heavy crude oil-emulsifying bacterium isolated from the crude oil of Yumen Oilfield.</title>
        <authorList>
            <person name="Wu D."/>
            <person name="Cai M."/>
            <person name="Zhang X."/>
        </authorList>
    </citation>
    <scope>NUCLEOTIDE SEQUENCE [LARGE SCALE GENOMIC DNA]</scope>
    <source>
        <strain evidence="6 7">ROY-1-1-2</strain>
    </source>
</reference>
<protein>
    <submittedName>
        <fullName evidence="6">LysR family transcriptional regulator</fullName>
    </submittedName>
</protein>
<dbReference type="SUPFAM" id="SSF53850">
    <property type="entry name" value="Periplasmic binding protein-like II"/>
    <property type="match status" value="1"/>
</dbReference>
<keyword evidence="3" id="KW-0238">DNA-binding</keyword>
<dbReference type="InterPro" id="IPR005119">
    <property type="entry name" value="LysR_subst-bd"/>
</dbReference>
<dbReference type="PRINTS" id="PR00039">
    <property type="entry name" value="HTHLYSR"/>
</dbReference>
<dbReference type="RefSeq" id="WP_180282844.1">
    <property type="nucleotide sequence ID" value="NZ_JABFDB010000010.1"/>
</dbReference>
<keyword evidence="7" id="KW-1185">Reference proteome</keyword>
<dbReference type="PANTHER" id="PTHR30126:SF77">
    <property type="entry name" value="TRANSCRIPTIONAL REGULATORY PROTEIN"/>
    <property type="match status" value="1"/>
</dbReference>
<keyword evidence="2" id="KW-0805">Transcription regulation</keyword>
<feature type="domain" description="HTH lysR-type" evidence="5">
    <location>
        <begin position="2"/>
        <end position="59"/>
    </location>
</feature>
<accession>A0ABX2T9R4</accession>
<name>A0ABX2T9R4_9PROT</name>
<organism evidence="6 7">
    <name type="scientific">Azospirillum oleiclasticum</name>
    <dbReference type="NCBI Taxonomy" id="2735135"/>
    <lineage>
        <taxon>Bacteria</taxon>
        <taxon>Pseudomonadati</taxon>
        <taxon>Pseudomonadota</taxon>
        <taxon>Alphaproteobacteria</taxon>
        <taxon>Rhodospirillales</taxon>
        <taxon>Azospirillaceae</taxon>
        <taxon>Azospirillum</taxon>
    </lineage>
</organism>
<dbReference type="InterPro" id="IPR036390">
    <property type="entry name" value="WH_DNA-bd_sf"/>
</dbReference>
<proteinExistence type="inferred from homology"/>
<dbReference type="EMBL" id="JABFDB010000010">
    <property type="protein sequence ID" value="NYZ21077.1"/>
    <property type="molecule type" value="Genomic_DNA"/>
</dbReference>
<dbReference type="CDD" id="cd05466">
    <property type="entry name" value="PBP2_LTTR_substrate"/>
    <property type="match status" value="1"/>
</dbReference>
<dbReference type="PANTHER" id="PTHR30126">
    <property type="entry name" value="HTH-TYPE TRANSCRIPTIONAL REGULATOR"/>
    <property type="match status" value="1"/>
</dbReference>
<evidence type="ECO:0000256" key="3">
    <source>
        <dbReference type="ARBA" id="ARBA00023125"/>
    </source>
</evidence>
<sequence length="305" mass="33215">MLDLRSLEVFYWVATLSGFRRAAEKLHMTQPAVSARIAQLEEALDCRLLDRSKAGAVLTAKGIELLGYAERMLKLHSEMVMALGPASGVRGTVRLGVSETIVHTWLSDLLKKIHAIYPKVTIEIEVDVSGVLRDQLVSGEVDVALLLGPVSAPRIKNLPICDYPLRCFASPALDLPDRVVTAAELLAHPIITYSRVTRPYLELMERLATGSTRGPRVFANSSLSSIVRMTLDGIGVGVVAEVAIREERHSGRLRLVRTEFDADMPRLSYTASIMDRPDNLLASAVAALAQSTAAAWEREPPAGPA</sequence>
<dbReference type="Pfam" id="PF03466">
    <property type="entry name" value="LysR_substrate"/>
    <property type="match status" value="1"/>
</dbReference>
<gene>
    <name evidence="6" type="ORF">HND93_15280</name>
</gene>
<comment type="caution">
    <text evidence="6">The sequence shown here is derived from an EMBL/GenBank/DDBJ whole genome shotgun (WGS) entry which is preliminary data.</text>
</comment>
<evidence type="ECO:0000256" key="1">
    <source>
        <dbReference type="ARBA" id="ARBA00009437"/>
    </source>
</evidence>
<keyword evidence="4" id="KW-0804">Transcription</keyword>
<dbReference type="PROSITE" id="PS50931">
    <property type="entry name" value="HTH_LYSR"/>
    <property type="match status" value="1"/>
</dbReference>
<dbReference type="InterPro" id="IPR036388">
    <property type="entry name" value="WH-like_DNA-bd_sf"/>
</dbReference>
<dbReference type="Proteomes" id="UP000584642">
    <property type="component" value="Unassembled WGS sequence"/>
</dbReference>
<dbReference type="SUPFAM" id="SSF46785">
    <property type="entry name" value="Winged helix' DNA-binding domain"/>
    <property type="match status" value="1"/>
</dbReference>
<evidence type="ECO:0000313" key="6">
    <source>
        <dbReference type="EMBL" id="NYZ21077.1"/>
    </source>
</evidence>
<evidence type="ECO:0000256" key="4">
    <source>
        <dbReference type="ARBA" id="ARBA00023163"/>
    </source>
</evidence>
<comment type="similarity">
    <text evidence="1">Belongs to the LysR transcriptional regulatory family.</text>
</comment>
<dbReference type="InterPro" id="IPR000847">
    <property type="entry name" value="LysR_HTH_N"/>
</dbReference>
<evidence type="ECO:0000256" key="2">
    <source>
        <dbReference type="ARBA" id="ARBA00023015"/>
    </source>
</evidence>
<evidence type="ECO:0000313" key="7">
    <source>
        <dbReference type="Proteomes" id="UP000584642"/>
    </source>
</evidence>
<dbReference type="Pfam" id="PF00126">
    <property type="entry name" value="HTH_1"/>
    <property type="match status" value="1"/>
</dbReference>
<evidence type="ECO:0000259" key="5">
    <source>
        <dbReference type="PROSITE" id="PS50931"/>
    </source>
</evidence>
<dbReference type="Gene3D" id="3.40.190.10">
    <property type="entry name" value="Periplasmic binding protein-like II"/>
    <property type="match status" value="2"/>
</dbReference>
<dbReference type="Gene3D" id="1.10.10.10">
    <property type="entry name" value="Winged helix-like DNA-binding domain superfamily/Winged helix DNA-binding domain"/>
    <property type="match status" value="1"/>
</dbReference>